<dbReference type="EMBL" id="SIHO01000002">
    <property type="protein sequence ID" value="TFU03708.1"/>
    <property type="molecule type" value="Genomic_DNA"/>
</dbReference>
<organism evidence="3 4">
    <name type="scientific">Glacieibacterium arshaanense</name>
    <dbReference type="NCBI Taxonomy" id="2511025"/>
    <lineage>
        <taxon>Bacteria</taxon>
        <taxon>Pseudomonadati</taxon>
        <taxon>Pseudomonadota</taxon>
        <taxon>Alphaproteobacteria</taxon>
        <taxon>Sphingomonadales</taxon>
        <taxon>Sphingosinicellaceae</taxon>
        <taxon>Glacieibacterium</taxon>
    </lineage>
</organism>
<feature type="domain" description="N-acetylmuramidase" evidence="2">
    <location>
        <begin position="120"/>
        <end position="284"/>
    </location>
</feature>
<evidence type="ECO:0000259" key="2">
    <source>
        <dbReference type="Pfam" id="PF11860"/>
    </source>
</evidence>
<sequence length="290" mass="31017">MTDITSPVGRGQPNKATDVKLVQQLLNYCVKALALPPLAETGVLDPATEAAILAFQGKIVKLAKPDGVISPGRNTIKKLVSEARIVPPAPSPATPAPSPAEDAAANDAQIAAAAKLIGCEVAAVKAVTMTEVGIRGAFDALGRPMILFERHYFSRLTGHRFDAAHPDISNQKSGGYGKFSAQYAKLDRAIALDRHAALQSASWGAFQIMGANYAAAGFANVEDFVAAMKHSLGKQIEAFGNFVVANPRLRAAIKAKDWTTFARIYNGPGYAENHYDLKMKQNYELLSKRL</sequence>
<dbReference type="InterPro" id="IPR036366">
    <property type="entry name" value="PGBDSf"/>
</dbReference>
<evidence type="ECO:0000313" key="3">
    <source>
        <dbReference type="EMBL" id="TFU03708.1"/>
    </source>
</evidence>
<comment type="caution">
    <text evidence="3">The sequence shown here is derived from an EMBL/GenBank/DDBJ whole genome shotgun (WGS) entry which is preliminary data.</text>
</comment>
<dbReference type="Gene3D" id="1.10.101.10">
    <property type="entry name" value="PGBD-like superfamily/PGBD"/>
    <property type="match status" value="1"/>
</dbReference>
<proteinExistence type="predicted"/>
<gene>
    <name evidence="3" type="ORF">EUV02_11220</name>
</gene>
<evidence type="ECO:0000259" key="1">
    <source>
        <dbReference type="Pfam" id="PF01471"/>
    </source>
</evidence>
<protein>
    <submittedName>
        <fullName evidence="3">DUF3380 domain-containing protein</fullName>
    </submittedName>
</protein>
<dbReference type="Pfam" id="PF01471">
    <property type="entry name" value="PG_binding_1"/>
    <property type="match status" value="1"/>
</dbReference>
<reference evidence="3 4" key="1">
    <citation type="submission" date="2019-02" db="EMBL/GenBank/DDBJ databases">
        <title>Polymorphobacter sp. isolated from the lake at the Tibet of China.</title>
        <authorList>
            <person name="Li A."/>
        </authorList>
    </citation>
    <scope>NUCLEOTIDE SEQUENCE [LARGE SCALE GENOMIC DNA]</scope>
    <source>
        <strain evidence="3 4">DJ1R-1</strain>
    </source>
</reference>
<dbReference type="AlphaFoldDB" id="A0A4Y9ENT0"/>
<feature type="domain" description="Peptidoglycan binding-like" evidence="1">
    <location>
        <begin position="17"/>
        <end position="71"/>
    </location>
</feature>
<accession>A0A4Y9ENT0</accession>
<dbReference type="InterPro" id="IPR002477">
    <property type="entry name" value="Peptidoglycan-bd-like"/>
</dbReference>
<keyword evidence="4" id="KW-1185">Reference proteome</keyword>
<dbReference type="OrthoDB" id="1523598at2"/>
<name>A0A4Y9ENT0_9SPHN</name>
<dbReference type="RefSeq" id="WP_135246300.1">
    <property type="nucleotide sequence ID" value="NZ_SIHO01000002.1"/>
</dbReference>
<dbReference type="Pfam" id="PF11860">
    <property type="entry name" value="Muramidase"/>
    <property type="match status" value="1"/>
</dbReference>
<dbReference type="Proteomes" id="UP000297737">
    <property type="component" value="Unassembled WGS sequence"/>
</dbReference>
<evidence type="ECO:0000313" key="4">
    <source>
        <dbReference type="Proteomes" id="UP000297737"/>
    </source>
</evidence>
<dbReference type="InterPro" id="IPR024408">
    <property type="entry name" value="Muramidase"/>
</dbReference>